<evidence type="ECO:0000259" key="2">
    <source>
        <dbReference type="Pfam" id="PF26604"/>
    </source>
</evidence>
<keyword evidence="1" id="KW-1133">Transmembrane helix</keyword>
<organism evidence="3 4">
    <name type="scientific">Paraoerskovia marina</name>
    <dbReference type="NCBI Taxonomy" id="545619"/>
    <lineage>
        <taxon>Bacteria</taxon>
        <taxon>Bacillati</taxon>
        <taxon>Actinomycetota</taxon>
        <taxon>Actinomycetes</taxon>
        <taxon>Micrococcales</taxon>
        <taxon>Cellulomonadaceae</taxon>
        <taxon>Paraoerskovia</taxon>
    </lineage>
</organism>
<gene>
    <name evidence="3" type="ORF">SAMN04489860_0492</name>
</gene>
<feature type="domain" description="CBU-0592-like" evidence="2">
    <location>
        <begin position="11"/>
        <end position="82"/>
    </location>
</feature>
<dbReference type="STRING" id="545619.SAMN04489860_0492"/>
<dbReference type="eggNOG" id="ENOG5032EKY">
    <property type="taxonomic scope" value="Bacteria"/>
</dbReference>
<dbReference type="AlphaFoldDB" id="A0A1H1NC06"/>
<proteinExistence type="predicted"/>
<keyword evidence="4" id="KW-1185">Reference proteome</keyword>
<evidence type="ECO:0000313" key="3">
    <source>
        <dbReference type="EMBL" id="SDR96487.1"/>
    </source>
</evidence>
<protein>
    <recommendedName>
        <fullName evidence="2">CBU-0592-like domain-containing protein</fullName>
    </recommendedName>
</protein>
<dbReference type="InterPro" id="IPR058058">
    <property type="entry name" value="CBU_0592-like"/>
</dbReference>
<dbReference type="Proteomes" id="UP000185663">
    <property type="component" value="Chromosome I"/>
</dbReference>
<accession>A0A1H1NC06</accession>
<dbReference type="EMBL" id="LT629776">
    <property type="protein sequence ID" value="SDR96487.1"/>
    <property type="molecule type" value="Genomic_DNA"/>
</dbReference>
<keyword evidence="1" id="KW-0812">Transmembrane</keyword>
<sequence>MSAFFDQAVMLLGWISALAGAIAYCLASRGVWDAKSVRFQVTNMTAAGLMIVVGAVNGIWPSVAANMVWVVIGVNTLLVVFSSRRADRRAAAVAAAQAELVDPFVEVVDPDEPSAYTYTFADTLSDALVAPAHGDAPGEFVLEQTPKPADVSLVA</sequence>
<reference evidence="4" key="1">
    <citation type="submission" date="2016-10" db="EMBL/GenBank/DDBJ databases">
        <authorList>
            <person name="Varghese N."/>
            <person name="Submissions S."/>
        </authorList>
    </citation>
    <scope>NUCLEOTIDE SEQUENCE [LARGE SCALE GENOMIC DNA]</scope>
    <source>
        <strain evidence="4">DSM 22126</strain>
    </source>
</reference>
<dbReference type="RefSeq" id="WP_197675410.1">
    <property type="nucleotide sequence ID" value="NZ_LT629776.1"/>
</dbReference>
<feature type="transmembrane region" description="Helical" evidence="1">
    <location>
        <begin position="59"/>
        <end position="81"/>
    </location>
</feature>
<dbReference type="Pfam" id="PF26604">
    <property type="entry name" value="CBU_0592"/>
    <property type="match status" value="1"/>
</dbReference>
<keyword evidence="1" id="KW-0472">Membrane</keyword>
<name>A0A1H1NC06_9CELL</name>
<evidence type="ECO:0000313" key="4">
    <source>
        <dbReference type="Proteomes" id="UP000185663"/>
    </source>
</evidence>
<evidence type="ECO:0000256" key="1">
    <source>
        <dbReference type="SAM" id="Phobius"/>
    </source>
</evidence>